<name>A0AAD8XSA6_9STRA</name>
<reference evidence="2" key="1">
    <citation type="submission" date="2023-06" db="EMBL/GenBank/DDBJ databases">
        <title>Survivors Of The Sea: Transcriptome response of Skeletonema marinoi to long-term dormancy.</title>
        <authorList>
            <person name="Pinder M.I.M."/>
            <person name="Kourtchenko O."/>
            <person name="Robertson E.K."/>
            <person name="Larsson T."/>
            <person name="Maumus F."/>
            <person name="Osuna-Cruz C.M."/>
            <person name="Vancaester E."/>
            <person name="Stenow R."/>
            <person name="Vandepoele K."/>
            <person name="Ploug H."/>
            <person name="Bruchert V."/>
            <person name="Godhe A."/>
            <person name="Topel M."/>
        </authorList>
    </citation>
    <scope>NUCLEOTIDE SEQUENCE</scope>
    <source>
        <strain evidence="2">R05AC</strain>
    </source>
</reference>
<evidence type="ECO:0000313" key="2">
    <source>
        <dbReference type="EMBL" id="KAK1732560.1"/>
    </source>
</evidence>
<organism evidence="2 3">
    <name type="scientific">Skeletonema marinoi</name>
    <dbReference type="NCBI Taxonomy" id="267567"/>
    <lineage>
        <taxon>Eukaryota</taxon>
        <taxon>Sar</taxon>
        <taxon>Stramenopiles</taxon>
        <taxon>Ochrophyta</taxon>
        <taxon>Bacillariophyta</taxon>
        <taxon>Coscinodiscophyceae</taxon>
        <taxon>Thalassiosirophycidae</taxon>
        <taxon>Thalassiosirales</taxon>
        <taxon>Skeletonemataceae</taxon>
        <taxon>Skeletonema</taxon>
        <taxon>Skeletonema marinoi-dohrnii complex</taxon>
    </lineage>
</organism>
<feature type="region of interest" description="Disordered" evidence="1">
    <location>
        <begin position="470"/>
        <end position="496"/>
    </location>
</feature>
<proteinExistence type="predicted"/>
<evidence type="ECO:0000313" key="3">
    <source>
        <dbReference type="Proteomes" id="UP001224775"/>
    </source>
</evidence>
<gene>
    <name evidence="2" type="ORF">QTG54_016772</name>
</gene>
<accession>A0AAD8XSA6</accession>
<sequence>MNNTPNNNNDDNIHGGGEDTKRNIHWVNVVRESKLTETIASQIIRDTSAFHHHKTNPSIRPYASDNFKLYPTVFCIKQVNRSEVHKVCVLQDMLEAVQKISHDDFVYVCPVSLNRLGNSKQQIDFFVKTLRAIHPHAYLMPLREFGIPLETLTAQLDKYEADRKAVSEVTTGNDQGKSVQVMDGYDDEREVVEQGAKKVYSDFCDGKEYLKELCESGLKNAKAHIVDSGFEKKWLSIQKKLEQGKAYNILDSIVTKFGSGMGEVEEEAVIGLLARSSPSTSLGRVRVMYGVPMKQMSYMISHMKCIYGEKNFTKLKIMIFYDADHSGYSYTNTEFIRFMDLFRSGIFSKVFMSSPARASRKSAPVKSIEYIKQKTNTEVNFSKHIGQDVNELVRKEEERQQENKLATQRWNDFVSDQRDRLPTGTNTGVITRDVSSFMMTISNTHVTKEVRERFADDIKRFTSVGNSDVIKTTTTWGDDDDDDSSVESANMEEEGT</sequence>
<protein>
    <submittedName>
        <fullName evidence="2">Uncharacterized protein</fullName>
    </submittedName>
</protein>
<keyword evidence="3" id="KW-1185">Reference proteome</keyword>
<evidence type="ECO:0000256" key="1">
    <source>
        <dbReference type="SAM" id="MobiDB-lite"/>
    </source>
</evidence>
<dbReference type="Proteomes" id="UP001224775">
    <property type="component" value="Unassembled WGS sequence"/>
</dbReference>
<feature type="compositionally biased region" description="Acidic residues" evidence="1">
    <location>
        <begin position="477"/>
        <end position="496"/>
    </location>
</feature>
<dbReference type="EMBL" id="JATAAI010000064">
    <property type="protein sequence ID" value="KAK1732560.1"/>
    <property type="molecule type" value="Genomic_DNA"/>
</dbReference>
<comment type="caution">
    <text evidence="2">The sequence shown here is derived from an EMBL/GenBank/DDBJ whole genome shotgun (WGS) entry which is preliminary data.</text>
</comment>
<dbReference type="AlphaFoldDB" id="A0AAD8XSA6"/>